<comment type="similarity">
    <text evidence="1">Belongs to the universal ribosomal protein uL4 family.</text>
</comment>
<dbReference type="SUPFAM" id="SSF52166">
    <property type="entry name" value="Ribosomal protein L4"/>
    <property type="match status" value="1"/>
</dbReference>
<reference evidence="6 7" key="1">
    <citation type="journal article" date="2016" name="Nat. Commun.">
        <title>Thousands of microbial genomes shed light on interconnected biogeochemical processes in an aquifer system.</title>
        <authorList>
            <person name="Anantharaman K."/>
            <person name="Brown C.T."/>
            <person name="Hug L.A."/>
            <person name="Sharon I."/>
            <person name="Castelle C.J."/>
            <person name="Probst A.J."/>
            <person name="Thomas B.C."/>
            <person name="Singh A."/>
            <person name="Wilkins M.J."/>
            <person name="Karaoz U."/>
            <person name="Brodie E.L."/>
            <person name="Williams K.H."/>
            <person name="Hubbard S.S."/>
            <person name="Banfield J.F."/>
        </authorList>
    </citation>
    <scope>NUCLEOTIDE SEQUENCE [LARGE SCALE GENOMIC DNA]</scope>
</reference>
<dbReference type="AlphaFoldDB" id="A0A1F8CW58"/>
<name>A0A1F8CW58_9BACT</name>
<dbReference type="EMBL" id="MGHY01000005">
    <property type="protein sequence ID" value="OGM80039.1"/>
    <property type="molecule type" value="Genomic_DNA"/>
</dbReference>
<organism evidence="6 7">
    <name type="scientific">Candidatus Woesebacteria bacterium RIFOXYB1_FULL_38_16</name>
    <dbReference type="NCBI Taxonomy" id="1802538"/>
    <lineage>
        <taxon>Bacteria</taxon>
        <taxon>Candidatus Woeseibacteriota</taxon>
    </lineage>
</organism>
<evidence type="ECO:0000313" key="6">
    <source>
        <dbReference type="EMBL" id="OGM80039.1"/>
    </source>
</evidence>
<dbReference type="PANTHER" id="PTHR10746">
    <property type="entry name" value="50S RIBOSOMAL PROTEIN L4"/>
    <property type="match status" value="1"/>
</dbReference>
<dbReference type="STRING" id="1802538.A2382_05145"/>
<evidence type="ECO:0000256" key="2">
    <source>
        <dbReference type="ARBA" id="ARBA00022980"/>
    </source>
</evidence>
<keyword evidence="3" id="KW-0687">Ribonucleoprotein</keyword>
<gene>
    <name evidence="6" type="ORF">A2382_05145</name>
</gene>
<evidence type="ECO:0000256" key="4">
    <source>
        <dbReference type="ARBA" id="ARBA00035244"/>
    </source>
</evidence>
<dbReference type="Proteomes" id="UP000178999">
    <property type="component" value="Unassembled WGS sequence"/>
</dbReference>
<evidence type="ECO:0000256" key="1">
    <source>
        <dbReference type="ARBA" id="ARBA00010528"/>
    </source>
</evidence>
<evidence type="ECO:0000313" key="7">
    <source>
        <dbReference type="Proteomes" id="UP000178999"/>
    </source>
</evidence>
<proteinExistence type="inferred from homology"/>
<dbReference type="GO" id="GO:0003735">
    <property type="term" value="F:structural constituent of ribosome"/>
    <property type="evidence" value="ECO:0007669"/>
    <property type="project" value="InterPro"/>
</dbReference>
<dbReference type="Pfam" id="PF00573">
    <property type="entry name" value="Ribosomal_L4"/>
    <property type="match status" value="1"/>
</dbReference>
<protein>
    <recommendedName>
        <fullName evidence="4">Large ribosomal subunit protein uL4</fullName>
    </recommendedName>
    <alternativeName>
        <fullName evidence="5">50S ribosomal protein L4</fullName>
    </alternativeName>
</protein>
<keyword evidence="2 6" id="KW-0689">Ribosomal protein</keyword>
<accession>A0A1F8CW58</accession>
<evidence type="ECO:0000256" key="3">
    <source>
        <dbReference type="ARBA" id="ARBA00023274"/>
    </source>
</evidence>
<dbReference type="GO" id="GO:1990904">
    <property type="term" value="C:ribonucleoprotein complex"/>
    <property type="evidence" value="ECO:0007669"/>
    <property type="project" value="UniProtKB-KW"/>
</dbReference>
<dbReference type="GO" id="GO:0005840">
    <property type="term" value="C:ribosome"/>
    <property type="evidence" value="ECO:0007669"/>
    <property type="project" value="UniProtKB-KW"/>
</dbReference>
<dbReference type="GO" id="GO:0006412">
    <property type="term" value="P:translation"/>
    <property type="evidence" value="ECO:0007669"/>
    <property type="project" value="InterPro"/>
</dbReference>
<evidence type="ECO:0000256" key="5">
    <source>
        <dbReference type="ARBA" id="ARBA00035462"/>
    </source>
</evidence>
<dbReference type="InterPro" id="IPR002136">
    <property type="entry name" value="Ribosomal_uL4"/>
</dbReference>
<dbReference type="InterPro" id="IPR023574">
    <property type="entry name" value="Ribosomal_uL4_dom_sf"/>
</dbReference>
<dbReference type="Gene3D" id="3.40.1370.10">
    <property type="match status" value="1"/>
</dbReference>
<sequence length="210" mass="23620">MSKVNLYFVKTDKVEKIDFPGILVEKENLELLAQAVRVYFDQTHIGHVIVKTRGEVDRTTKKWYKQKGTGNARHGARSAPIFVGGGKAHGPRGLKRVLVLPKKMAIKARKVALGMKVSANEVSVIEGLSDIKKTKDAQLALGRIFGSKQRVTLVLGKDYLELTRFLRNIPNLRLLSFNSLNAFNIYFGGRIIFDTRLIEKTLEKKGKTKK</sequence>
<comment type="caution">
    <text evidence="6">The sequence shown here is derived from an EMBL/GenBank/DDBJ whole genome shotgun (WGS) entry which is preliminary data.</text>
</comment>
<dbReference type="InterPro" id="IPR013005">
    <property type="entry name" value="Ribosomal_uL4-like"/>
</dbReference>
<dbReference type="PANTHER" id="PTHR10746:SF6">
    <property type="entry name" value="LARGE RIBOSOMAL SUBUNIT PROTEIN UL4M"/>
    <property type="match status" value="1"/>
</dbReference>